<organism evidence="1 2">
    <name type="scientific">Pisum sativum</name>
    <name type="common">Garden pea</name>
    <name type="synonym">Lathyrus oleraceus</name>
    <dbReference type="NCBI Taxonomy" id="3888"/>
    <lineage>
        <taxon>Eukaryota</taxon>
        <taxon>Viridiplantae</taxon>
        <taxon>Streptophyta</taxon>
        <taxon>Embryophyta</taxon>
        <taxon>Tracheophyta</taxon>
        <taxon>Spermatophyta</taxon>
        <taxon>Magnoliopsida</taxon>
        <taxon>eudicotyledons</taxon>
        <taxon>Gunneridae</taxon>
        <taxon>Pentapetalae</taxon>
        <taxon>rosids</taxon>
        <taxon>fabids</taxon>
        <taxon>Fabales</taxon>
        <taxon>Fabaceae</taxon>
        <taxon>Papilionoideae</taxon>
        <taxon>50 kb inversion clade</taxon>
        <taxon>NPAAA clade</taxon>
        <taxon>Hologalegina</taxon>
        <taxon>IRL clade</taxon>
        <taxon>Fabeae</taxon>
        <taxon>Lathyrus</taxon>
    </lineage>
</organism>
<sequence>MASSDGVKIRDIVSKSRSNFSVGITMSRAWKAKQIAKALIEDGVKKGFTTSCRTFIGVDGCHLKTKFGGTLLIIIGRDPNDQYYPIAFGGLIPVFEELFERVEHILYLRHLYVNFKKKFSGGTQIKDLMMAATKATYIQSWDAKMKELKKLNVKAWEWLSGIPTKA</sequence>
<comment type="caution">
    <text evidence="1">The sequence shown here is derived from an EMBL/GenBank/DDBJ whole genome shotgun (WGS) entry which is preliminary data.</text>
</comment>
<dbReference type="Proteomes" id="UP001058974">
    <property type="component" value="Chromosome 4"/>
</dbReference>
<dbReference type="PANTHER" id="PTHR31973:SF187">
    <property type="entry name" value="MUTATOR TRANSPOSASE MUDRA PROTEIN"/>
    <property type="match status" value="1"/>
</dbReference>
<evidence type="ECO:0000313" key="2">
    <source>
        <dbReference type="Proteomes" id="UP001058974"/>
    </source>
</evidence>
<protein>
    <recommendedName>
        <fullName evidence="3">MULE transposase domain-containing protein</fullName>
    </recommendedName>
</protein>
<name>A0A9D4XEI4_PEA</name>
<reference evidence="1 2" key="1">
    <citation type="journal article" date="2022" name="Nat. Genet.">
        <title>Improved pea reference genome and pan-genome highlight genomic features and evolutionary characteristics.</title>
        <authorList>
            <person name="Yang T."/>
            <person name="Liu R."/>
            <person name="Luo Y."/>
            <person name="Hu S."/>
            <person name="Wang D."/>
            <person name="Wang C."/>
            <person name="Pandey M.K."/>
            <person name="Ge S."/>
            <person name="Xu Q."/>
            <person name="Li N."/>
            <person name="Li G."/>
            <person name="Huang Y."/>
            <person name="Saxena R.K."/>
            <person name="Ji Y."/>
            <person name="Li M."/>
            <person name="Yan X."/>
            <person name="He Y."/>
            <person name="Liu Y."/>
            <person name="Wang X."/>
            <person name="Xiang C."/>
            <person name="Varshney R.K."/>
            <person name="Ding H."/>
            <person name="Gao S."/>
            <person name="Zong X."/>
        </authorList>
    </citation>
    <scope>NUCLEOTIDE SEQUENCE [LARGE SCALE GENOMIC DNA]</scope>
    <source>
        <strain evidence="1 2">cv. Zhongwan 6</strain>
    </source>
</reference>
<proteinExistence type="predicted"/>
<dbReference type="EMBL" id="JAMSHJ010000004">
    <property type="protein sequence ID" value="KAI5417400.1"/>
    <property type="molecule type" value="Genomic_DNA"/>
</dbReference>
<gene>
    <name evidence="1" type="ORF">KIW84_042124</name>
</gene>
<dbReference type="Gramene" id="Psat04G0212400-T1">
    <property type="protein sequence ID" value="KAI5417400.1"/>
    <property type="gene ID" value="KIW84_042124"/>
</dbReference>
<evidence type="ECO:0008006" key="3">
    <source>
        <dbReference type="Google" id="ProtNLM"/>
    </source>
</evidence>
<dbReference type="AlphaFoldDB" id="A0A9D4XEI4"/>
<dbReference type="PANTHER" id="PTHR31973">
    <property type="entry name" value="POLYPROTEIN, PUTATIVE-RELATED"/>
    <property type="match status" value="1"/>
</dbReference>
<keyword evidence="2" id="KW-1185">Reference proteome</keyword>
<accession>A0A9D4XEI4</accession>
<evidence type="ECO:0000313" key="1">
    <source>
        <dbReference type="EMBL" id="KAI5417400.1"/>
    </source>
</evidence>